<name>A0ABR2IK40_9EUKA</name>
<evidence type="ECO:0000259" key="1">
    <source>
        <dbReference type="Pfam" id="PF13472"/>
    </source>
</evidence>
<dbReference type="PANTHER" id="PTHR30383:SF5">
    <property type="entry name" value="SGNH HYDROLASE-TYPE ESTERASE DOMAIN-CONTAINING PROTEIN"/>
    <property type="match status" value="1"/>
</dbReference>
<organism evidence="2 3">
    <name type="scientific">Tritrichomonas musculus</name>
    <dbReference type="NCBI Taxonomy" id="1915356"/>
    <lineage>
        <taxon>Eukaryota</taxon>
        <taxon>Metamonada</taxon>
        <taxon>Parabasalia</taxon>
        <taxon>Tritrichomonadida</taxon>
        <taxon>Tritrichomonadidae</taxon>
        <taxon>Tritrichomonas</taxon>
    </lineage>
</organism>
<evidence type="ECO:0000313" key="3">
    <source>
        <dbReference type="Proteomes" id="UP001470230"/>
    </source>
</evidence>
<dbReference type="InterPro" id="IPR051532">
    <property type="entry name" value="Ester_Hydrolysis_Enzymes"/>
</dbReference>
<feature type="domain" description="SGNH hydrolase-type esterase" evidence="1">
    <location>
        <begin position="66"/>
        <end position="226"/>
    </location>
</feature>
<comment type="caution">
    <text evidence="2">The sequence shown here is derived from an EMBL/GenBank/DDBJ whole genome shotgun (WGS) entry which is preliminary data.</text>
</comment>
<proteinExistence type="predicted"/>
<dbReference type="InterPro" id="IPR036514">
    <property type="entry name" value="SGNH_hydro_sf"/>
</dbReference>
<dbReference type="Proteomes" id="UP001470230">
    <property type="component" value="Unassembled WGS sequence"/>
</dbReference>
<dbReference type="Gene3D" id="3.40.50.1110">
    <property type="entry name" value="SGNH hydrolase"/>
    <property type="match status" value="1"/>
</dbReference>
<evidence type="ECO:0000313" key="2">
    <source>
        <dbReference type="EMBL" id="KAK8864070.1"/>
    </source>
</evidence>
<dbReference type="Pfam" id="PF13472">
    <property type="entry name" value="Lipase_GDSL_2"/>
    <property type="match status" value="1"/>
</dbReference>
<dbReference type="SUPFAM" id="SSF52266">
    <property type="entry name" value="SGNH hydrolase"/>
    <property type="match status" value="1"/>
</dbReference>
<keyword evidence="3" id="KW-1185">Reference proteome</keyword>
<gene>
    <name evidence="2" type="ORF">M9Y10_011765</name>
</gene>
<dbReference type="PANTHER" id="PTHR30383">
    <property type="entry name" value="THIOESTERASE 1/PROTEASE 1/LYSOPHOSPHOLIPASE L1"/>
    <property type="match status" value="1"/>
</dbReference>
<sequence>MFIWSVDTNKHISIKMTLDPKKAINQMMERHKEELKRSYHIMNEYAKKNEVLLVGSSLMEHFPLNELAQSLGMYTIMYNRGIGGYKVNDLWNAREECIFELHPRKIFINIGTNDIGDHSYVQDKLIVEYRNLLNEIKTRLPDARIYVMAYYPVNAKDDFGFPEEIHKAQFKTRTNEAIANANKAVEKMAGELHLPFINVNNGLTDGEGNLKKELSTDGIHMYASAYHQILSNLRLYIEE</sequence>
<dbReference type="EMBL" id="JAPFFF010000017">
    <property type="protein sequence ID" value="KAK8864070.1"/>
    <property type="molecule type" value="Genomic_DNA"/>
</dbReference>
<dbReference type="InterPro" id="IPR013830">
    <property type="entry name" value="SGNH_hydro"/>
</dbReference>
<accession>A0ABR2IK40</accession>
<protein>
    <recommendedName>
        <fullName evidence="1">SGNH hydrolase-type esterase domain-containing protein</fullName>
    </recommendedName>
</protein>
<reference evidence="2 3" key="1">
    <citation type="submission" date="2024-04" db="EMBL/GenBank/DDBJ databases">
        <title>Tritrichomonas musculus Genome.</title>
        <authorList>
            <person name="Alves-Ferreira E."/>
            <person name="Grigg M."/>
            <person name="Lorenzi H."/>
            <person name="Galac M."/>
        </authorList>
    </citation>
    <scope>NUCLEOTIDE SEQUENCE [LARGE SCALE GENOMIC DNA]</scope>
    <source>
        <strain evidence="2 3">EAF2021</strain>
    </source>
</reference>